<dbReference type="PRINTS" id="PR00502">
    <property type="entry name" value="NUDIXFAMILY"/>
</dbReference>
<evidence type="ECO:0000313" key="6">
    <source>
        <dbReference type="Proteomes" id="UP000178348"/>
    </source>
</evidence>
<comment type="caution">
    <text evidence="5">The sequence shown here is derived from an EMBL/GenBank/DDBJ whole genome shotgun (WGS) entry which is preliminary data.</text>
</comment>
<reference evidence="5 6" key="1">
    <citation type="journal article" date="2016" name="Nat. Commun.">
        <title>Thousands of microbial genomes shed light on interconnected biogeochemical processes in an aquifer system.</title>
        <authorList>
            <person name="Anantharaman K."/>
            <person name="Brown C.T."/>
            <person name="Hug L.A."/>
            <person name="Sharon I."/>
            <person name="Castelle C.J."/>
            <person name="Probst A.J."/>
            <person name="Thomas B.C."/>
            <person name="Singh A."/>
            <person name="Wilkins M.J."/>
            <person name="Karaoz U."/>
            <person name="Brodie E.L."/>
            <person name="Williams K.H."/>
            <person name="Hubbard S.S."/>
            <person name="Banfield J.F."/>
        </authorList>
    </citation>
    <scope>NUCLEOTIDE SEQUENCE [LARGE SCALE GENOMIC DNA]</scope>
</reference>
<evidence type="ECO:0000256" key="3">
    <source>
        <dbReference type="RuleBase" id="RU003476"/>
    </source>
</evidence>
<evidence type="ECO:0000259" key="4">
    <source>
        <dbReference type="PROSITE" id="PS51462"/>
    </source>
</evidence>
<dbReference type="Proteomes" id="UP000178348">
    <property type="component" value="Unassembled WGS sequence"/>
</dbReference>
<evidence type="ECO:0000256" key="1">
    <source>
        <dbReference type="ARBA" id="ARBA00001946"/>
    </source>
</evidence>
<dbReference type="SUPFAM" id="SSF55811">
    <property type="entry name" value="Nudix"/>
    <property type="match status" value="1"/>
</dbReference>
<name>A0A1G2CL64_9BACT</name>
<dbReference type="InterPro" id="IPR020084">
    <property type="entry name" value="NUDIX_hydrolase_CS"/>
</dbReference>
<proteinExistence type="inferred from homology"/>
<dbReference type="AlphaFoldDB" id="A0A1G2CL64"/>
<comment type="similarity">
    <text evidence="3">Belongs to the Nudix hydrolase family.</text>
</comment>
<evidence type="ECO:0000313" key="5">
    <source>
        <dbReference type="EMBL" id="OGZ02089.1"/>
    </source>
</evidence>
<dbReference type="PROSITE" id="PS51462">
    <property type="entry name" value="NUDIX"/>
    <property type="match status" value="1"/>
</dbReference>
<dbReference type="GO" id="GO:0016787">
    <property type="term" value="F:hydrolase activity"/>
    <property type="evidence" value="ECO:0007669"/>
    <property type="project" value="UniProtKB-KW"/>
</dbReference>
<evidence type="ECO:0000256" key="2">
    <source>
        <dbReference type="ARBA" id="ARBA00022801"/>
    </source>
</evidence>
<dbReference type="PANTHER" id="PTHR43046:SF14">
    <property type="entry name" value="MUTT_NUDIX FAMILY PROTEIN"/>
    <property type="match status" value="1"/>
</dbReference>
<dbReference type="Gene3D" id="3.90.79.10">
    <property type="entry name" value="Nucleoside Triphosphate Pyrophosphohydrolase"/>
    <property type="match status" value="1"/>
</dbReference>
<dbReference type="PROSITE" id="PS00893">
    <property type="entry name" value="NUDIX_BOX"/>
    <property type="match status" value="1"/>
</dbReference>
<protein>
    <recommendedName>
        <fullName evidence="4">Nudix hydrolase domain-containing protein</fullName>
    </recommendedName>
</protein>
<keyword evidence="2 3" id="KW-0378">Hydrolase</keyword>
<dbReference type="InterPro" id="IPR000086">
    <property type="entry name" value="NUDIX_hydrolase_dom"/>
</dbReference>
<dbReference type="Pfam" id="PF00293">
    <property type="entry name" value="NUDIX"/>
    <property type="match status" value="1"/>
</dbReference>
<sequence length="151" mass="16892">MRTIHRDIVTVLVFSKDGKLLQGKKDSTKGGVYSDCWHPPGGGIDEGEDRVAAARREVFEETGVDITSYPLEFIENATGESEKVLKDTGEKVLCKMKFNLYKVVIDNKNADEIVTKPGDDLAELQWFTLPELKTIKLTPPSAEAFTRFGWI</sequence>
<dbReference type="PANTHER" id="PTHR43046">
    <property type="entry name" value="GDP-MANNOSE MANNOSYL HYDROLASE"/>
    <property type="match status" value="1"/>
</dbReference>
<dbReference type="InterPro" id="IPR020476">
    <property type="entry name" value="Nudix_hydrolase"/>
</dbReference>
<dbReference type="EMBL" id="MHLB01000023">
    <property type="protein sequence ID" value="OGZ02089.1"/>
    <property type="molecule type" value="Genomic_DNA"/>
</dbReference>
<gene>
    <name evidence="5" type="ORF">A2946_02840</name>
</gene>
<comment type="cofactor">
    <cofactor evidence="1">
        <name>Mg(2+)</name>
        <dbReference type="ChEBI" id="CHEBI:18420"/>
    </cofactor>
</comment>
<dbReference type="CDD" id="cd02883">
    <property type="entry name" value="NUDIX_Hydrolase"/>
    <property type="match status" value="1"/>
</dbReference>
<feature type="domain" description="Nudix hydrolase" evidence="4">
    <location>
        <begin position="4"/>
        <end position="151"/>
    </location>
</feature>
<accession>A0A1G2CL64</accession>
<organism evidence="5 6">
    <name type="scientific">Candidatus Liptonbacteria bacterium RIFCSPLOWO2_01_FULL_53_13</name>
    <dbReference type="NCBI Taxonomy" id="1798651"/>
    <lineage>
        <taxon>Bacteria</taxon>
        <taxon>Candidatus Liptoniibacteriota</taxon>
    </lineage>
</organism>
<dbReference type="InterPro" id="IPR015797">
    <property type="entry name" value="NUDIX_hydrolase-like_dom_sf"/>
</dbReference>